<dbReference type="EMBL" id="APPJ01000012">
    <property type="protein sequence ID" value="ENV16407.1"/>
    <property type="molecule type" value="Genomic_DNA"/>
</dbReference>
<reference evidence="2 3" key="1">
    <citation type="submission" date="2013-02" db="EMBL/GenBank/DDBJ databases">
        <title>The Genome Sequence of Acinetobacter guillouiae NIPH 991.</title>
        <authorList>
            <consortium name="The Broad Institute Genome Sequencing Platform"/>
            <consortium name="The Broad Institute Genome Sequencing Center for Infectious Disease"/>
            <person name="Cerqueira G."/>
            <person name="Feldgarden M."/>
            <person name="Courvalin P."/>
            <person name="Perichon B."/>
            <person name="Grillot-Courvalin C."/>
            <person name="Clermont D."/>
            <person name="Rocha E."/>
            <person name="Yoon E.-J."/>
            <person name="Nemec A."/>
            <person name="Walker B."/>
            <person name="Young S.K."/>
            <person name="Zeng Q."/>
            <person name="Gargeya S."/>
            <person name="Fitzgerald M."/>
            <person name="Haas B."/>
            <person name="Abouelleil A."/>
            <person name="Alvarado L."/>
            <person name="Arachchi H.M."/>
            <person name="Berlin A.M."/>
            <person name="Chapman S.B."/>
            <person name="Dewar J."/>
            <person name="Goldberg J."/>
            <person name="Griggs A."/>
            <person name="Gujja S."/>
            <person name="Hansen M."/>
            <person name="Howarth C."/>
            <person name="Imamovic A."/>
            <person name="Larimer J."/>
            <person name="McCowan C."/>
            <person name="Murphy C."/>
            <person name="Neiman D."/>
            <person name="Pearson M."/>
            <person name="Priest M."/>
            <person name="Roberts A."/>
            <person name="Saif S."/>
            <person name="Shea T."/>
            <person name="Sisk P."/>
            <person name="Sykes S."/>
            <person name="Wortman J."/>
            <person name="Nusbaum C."/>
            <person name="Birren B."/>
        </authorList>
    </citation>
    <scope>NUCLEOTIDE SEQUENCE [LARGE SCALE GENOMIC DNA]</scope>
    <source>
        <strain evidence="2 3">NIPH 991</strain>
    </source>
</reference>
<dbReference type="AlphaFoldDB" id="N8WW84"/>
<dbReference type="PATRIC" id="fig|1217656.3.peg.3286"/>
<evidence type="ECO:0000313" key="3">
    <source>
        <dbReference type="Proteomes" id="UP000013148"/>
    </source>
</evidence>
<dbReference type="eggNOG" id="ENOG50339UH">
    <property type="taxonomic scope" value="Bacteria"/>
</dbReference>
<feature type="domain" description="DUF7660" evidence="1">
    <location>
        <begin position="42"/>
        <end position="114"/>
    </location>
</feature>
<keyword evidence="3" id="KW-1185">Reference proteome</keyword>
<dbReference type="Pfam" id="PF24693">
    <property type="entry name" value="DUF7660"/>
    <property type="match status" value="1"/>
</dbReference>
<gene>
    <name evidence="2" type="ORF">F964_03342</name>
</gene>
<evidence type="ECO:0000313" key="2">
    <source>
        <dbReference type="EMBL" id="ENV16407.1"/>
    </source>
</evidence>
<dbReference type="Proteomes" id="UP000013148">
    <property type="component" value="Unassembled WGS sequence"/>
</dbReference>
<organism evidence="2 3">
    <name type="scientific">Acinetobacter guillouiae NIPH 991</name>
    <dbReference type="NCBI Taxonomy" id="1217656"/>
    <lineage>
        <taxon>Bacteria</taxon>
        <taxon>Pseudomonadati</taxon>
        <taxon>Pseudomonadota</taxon>
        <taxon>Gammaproteobacteria</taxon>
        <taxon>Moraxellales</taxon>
        <taxon>Moraxellaceae</taxon>
        <taxon>Acinetobacter</taxon>
    </lineage>
</organism>
<protein>
    <recommendedName>
        <fullName evidence="1">DUF7660 domain-containing protein</fullName>
    </recommendedName>
</protein>
<dbReference type="HOGENOM" id="CLU_170093_1_0_6"/>
<sequence>MGLVEINFNCWNAKNVRDGLYLYNNLSCKLEMMLMKINAIKSKQDFLTFLDNLKQDHLENIQQWENKDLQSFLAAMHNWVEDMEGFYANTQQPQPECIPWKIFADILMAGKIYE</sequence>
<evidence type="ECO:0000259" key="1">
    <source>
        <dbReference type="Pfam" id="PF24693"/>
    </source>
</evidence>
<comment type="caution">
    <text evidence="2">The sequence shown here is derived from an EMBL/GenBank/DDBJ whole genome shotgun (WGS) entry which is preliminary data.</text>
</comment>
<name>N8WW84_ACIGI</name>
<dbReference type="InterPro" id="IPR056077">
    <property type="entry name" value="DUF7660"/>
</dbReference>
<proteinExistence type="predicted"/>
<accession>N8WW84</accession>